<comment type="caution">
    <text evidence="6">The sequence shown here is derived from an EMBL/GenBank/DDBJ whole genome shotgun (WGS) entry which is preliminary data.</text>
</comment>
<dbReference type="Gene3D" id="1.10.10.10">
    <property type="entry name" value="Winged helix-like DNA-binding domain superfamily/Winged helix DNA-binding domain"/>
    <property type="match status" value="1"/>
</dbReference>
<evidence type="ECO:0000256" key="2">
    <source>
        <dbReference type="ARBA" id="ARBA00023015"/>
    </source>
</evidence>
<dbReference type="Pfam" id="PF00126">
    <property type="entry name" value="HTH_1"/>
    <property type="match status" value="1"/>
</dbReference>
<dbReference type="InterPro" id="IPR036390">
    <property type="entry name" value="WH_DNA-bd_sf"/>
</dbReference>
<evidence type="ECO:0000313" key="6">
    <source>
        <dbReference type="EMBL" id="PVA08660.1"/>
    </source>
</evidence>
<evidence type="ECO:0000256" key="4">
    <source>
        <dbReference type="ARBA" id="ARBA00023163"/>
    </source>
</evidence>
<feature type="domain" description="HTH lysR-type" evidence="5">
    <location>
        <begin position="21"/>
        <end position="78"/>
    </location>
</feature>
<dbReference type="GO" id="GO:0003700">
    <property type="term" value="F:DNA-binding transcription factor activity"/>
    <property type="evidence" value="ECO:0007669"/>
    <property type="project" value="InterPro"/>
</dbReference>
<keyword evidence="3" id="KW-0238">DNA-binding</keyword>
<dbReference type="Gene3D" id="3.40.190.10">
    <property type="entry name" value="Periplasmic binding protein-like II"/>
    <property type="match status" value="2"/>
</dbReference>
<reference evidence="6 7" key="1">
    <citation type="submission" date="2018-04" db="EMBL/GenBank/DDBJ databases">
        <title>Pelagivirga bohaiensis gen. nov., sp. nov., a bacterium isolated from the Bohai Sea.</title>
        <authorList>
            <person name="Ji X."/>
        </authorList>
    </citation>
    <scope>NUCLEOTIDE SEQUENCE [LARGE SCALE GENOMIC DNA]</scope>
    <source>
        <strain evidence="6 7">BH-SD19</strain>
    </source>
</reference>
<dbReference type="GO" id="GO:0003677">
    <property type="term" value="F:DNA binding"/>
    <property type="evidence" value="ECO:0007669"/>
    <property type="project" value="UniProtKB-KW"/>
</dbReference>
<name>A0A2T7G2N0_9RHOB</name>
<dbReference type="AlphaFoldDB" id="A0A2T7G2N0"/>
<evidence type="ECO:0000259" key="5">
    <source>
        <dbReference type="PROSITE" id="PS50931"/>
    </source>
</evidence>
<dbReference type="SUPFAM" id="SSF53850">
    <property type="entry name" value="Periplasmic binding protein-like II"/>
    <property type="match status" value="1"/>
</dbReference>
<dbReference type="EMBL" id="QCYH01000020">
    <property type="protein sequence ID" value="PVA08660.1"/>
    <property type="molecule type" value="Genomic_DNA"/>
</dbReference>
<dbReference type="Pfam" id="PF03466">
    <property type="entry name" value="LysR_substrate"/>
    <property type="match status" value="1"/>
</dbReference>
<dbReference type="InterPro" id="IPR000847">
    <property type="entry name" value="LysR_HTH_N"/>
</dbReference>
<organism evidence="6 7">
    <name type="scientific">Pelagivirga sediminicola</name>
    <dbReference type="NCBI Taxonomy" id="2170575"/>
    <lineage>
        <taxon>Bacteria</taxon>
        <taxon>Pseudomonadati</taxon>
        <taxon>Pseudomonadota</taxon>
        <taxon>Alphaproteobacteria</taxon>
        <taxon>Rhodobacterales</taxon>
        <taxon>Paracoccaceae</taxon>
        <taxon>Pelagivirga</taxon>
    </lineage>
</organism>
<gene>
    <name evidence="6" type="ORF">DC366_17825</name>
</gene>
<dbReference type="SUPFAM" id="SSF46785">
    <property type="entry name" value="Winged helix' DNA-binding domain"/>
    <property type="match status" value="1"/>
</dbReference>
<dbReference type="PANTHER" id="PTHR30346">
    <property type="entry name" value="TRANSCRIPTIONAL DUAL REGULATOR HCAR-RELATED"/>
    <property type="match status" value="1"/>
</dbReference>
<dbReference type="PROSITE" id="PS50931">
    <property type="entry name" value="HTH_LYSR"/>
    <property type="match status" value="1"/>
</dbReference>
<evidence type="ECO:0000313" key="7">
    <source>
        <dbReference type="Proteomes" id="UP000244446"/>
    </source>
</evidence>
<proteinExistence type="inferred from homology"/>
<dbReference type="InterPro" id="IPR036388">
    <property type="entry name" value="WH-like_DNA-bd_sf"/>
</dbReference>
<sequence>MRSSPDPVSLRLRAWRQCQHLEVYDVETVLAVAETGSFRKAGHLLGVGQSTVTRRIRKVEDALGVSVFERSPAGARLTAAGWKFTLESRQLANRFLETVRAARTAGIGGKGQLHLGLTASLSRGELREVVARFQMRHCEVRLSFTETDLGELMTLLSHRFIDLVAAAGEPTSENGDMLLLTRVPLYIAIAADHPLTQQRNVEWSDVAMMPFMVSAAAPGPTIHDYIIRRVSDFAHKVRITVHRVRREGLMNLEGLGLGISLVCEQWCGVRYPNVVFIPLKKNCKAETIPFSLTWRPKNDNPALRRFLSLAREVAKADATSSGPS</sequence>
<dbReference type="Proteomes" id="UP000244446">
    <property type="component" value="Unassembled WGS sequence"/>
</dbReference>
<protein>
    <recommendedName>
        <fullName evidence="5">HTH lysR-type domain-containing protein</fullName>
    </recommendedName>
</protein>
<keyword evidence="7" id="KW-1185">Reference proteome</keyword>
<dbReference type="InterPro" id="IPR005119">
    <property type="entry name" value="LysR_subst-bd"/>
</dbReference>
<keyword evidence="2" id="KW-0805">Transcription regulation</keyword>
<keyword evidence="4" id="KW-0804">Transcription</keyword>
<evidence type="ECO:0000256" key="3">
    <source>
        <dbReference type="ARBA" id="ARBA00023125"/>
    </source>
</evidence>
<dbReference type="GO" id="GO:0032993">
    <property type="term" value="C:protein-DNA complex"/>
    <property type="evidence" value="ECO:0007669"/>
    <property type="project" value="TreeGrafter"/>
</dbReference>
<comment type="similarity">
    <text evidence="1">Belongs to the LysR transcriptional regulatory family.</text>
</comment>
<dbReference type="PANTHER" id="PTHR30346:SF0">
    <property type="entry name" value="HCA OPERON TRANSCRIPTIONAL ACTIVATOR HCAR"/>
    <property type="match status" value="1"/>
</dbReference>
<accession>A0A2T7G2N0</accession>
<dbReference type="CDD" id="cd08414">
    <property type="entry name" value="PBP2_LTTR_aromatics_like"/>
    <property type="match status" value="1"/>
</dbReference>
<evidence type="ECO:0000256" key="1">
    <source>
        <dbReference type="ARBA" id="ARBA00009437"/>
    </source>
</evidence>